<sequence>MIRRLRAKQLLQFIIPLQIKLILIHQLSLFRLEPALVKPFKRRLFRCPEEKRVTSHKVHGRDIETDWLHHVPREFPKR</sequence>
<dbReference type="AlphaFoldDB" id="A0A178W1J7"/>
<gene>
    <name evidence="1" type="ordered locus">AXX17_At2g19420</name>
</gene>
<protein>
    <submittedName>
        <fullName evidence="1">Uncharacterized protein</fullName>
    </submittedName>
</protein>
<evidence type="ECO:0000313" key="2">
    <source>
        <dbReference type="Proteomes" id="UP000078284"/>
    </source>
</evidence>
<dbReference type="Proteomes" id="UP000078284">
    <property type="component" value="Chromosome 2"/>
</dbReference>
<accession>A0A178W1J7</accession>
<dbReference type="EMBL" id="LUHQ01000002">
    <property type="protein sequence ID" value="OAP11561.1"/>
    <property type="molecule type" value="Genomic_DNA"/>
</dbReference>
<comment type="caution">
    <text evidence="1">The sequence shown here is derived from an EMBL/GenBank/DDBJ whole genome shotgun (WGS) entry which is preliminary data.</text>
</comment>
<organism evidence="1 2">
    <name type="scientific">Arabidopsis thaliana</name>
    <name type="common">Mouse-ear cress</name>
    <dbReference type="NCBI Taxonomy" id="3702"/>
    <lineage>
        <taxon>Eukaryota</taxon>
        <taxon>Viridiplantae</taxon>
        <taxon>Streptophyta</taxon>
        <taxon>Embryophyta</taxon>
        <taxon>Tracheophyta</taxon>
        <taxon>Spermatophyta</taxon>
        <taxon>Magnoliopsida</taxon>
        <taxon>eudicotyledons</taxon>
        <taxon>Gunneridae</taxon>
        <taxon>Pentapetalae</taxon>
        <taxon>rosids</taxon>
        <taxon>malvids</taxon>
        <taxon>Brassicales</taxon>
        <taxon>Brassicaceae</taxon>
        <taxon>Camelineae</taxon>
        <taxon>Arabidopsis</taxon>
    </lineage>
</organism>
<proteinExistence type="predicted"/>
<reference evidence="2" key="1">
    <citation type="journal article" date="2016" name="Proc. Natl. Acad. Sci. U.S.A.">
        <title>Chromosome-level assembly of Arabidopsis thaliana Ler reveals the extent of translocation and inversion polymorphisms.</title>
        <authorList>
            <person name="Zapata L."/>
            <person name="Ding J."/>
            <person name="Willing E.M."/>
            <person name="Hartwig B."/>
            <person name="Bezdan D."/>
            <person name="Jiao W.B."/>
            <person name="Patel V."/>
            <person name="Velikkakam James G."/>
            <person name="Koornneef M."/>
            <person name="Ossowski S."/>
            <person name="Schneeberger K."/>
        </authorList>
    </citation>
    <scope>NUCLEOTIDE SEQUENCE [LARGE SCALE GENOMIC DNA]</scope>
    <source>
        <strain evidence="2">cv. Landsberg erecta</strain>
    </source>
</reference>
<name>A0A178W1J7_ARATH</name>
<evidence type="ECO:0000313" key="1">
    <source>
        <dbReference type="EMBL" id="OAP11561.1"/>
    </source>
</evidence>